<dbReference type="FunFam" id="3.40.50.2000:FF:000064">
    <property type="entry name" value="Glycosyltransferase"/>
    <property type="match status" value="1"/>
</dbReference>
<keyword evidence="2" id="KW-0328">Glycosyltransferase</keyword>
<comment type="similarity">
    <text evidence="1">Belongs to the UDP-glycosyltransferase family.</text>
</comment>
<dbReference type="SUPFAM" id="SSF53756">
    <property type="entry name" value="UDP-Glycosyltransferase/glycogen phosphorylase"/>
    <property type="match status" value="1"/>
</dbReference>
<dbReference type="Proteomes" id="UP001180020">
    <property type="component" value="Unassembled WGS sequence"/>
</dbReference>
<keyword evidence="5" id="KW-1185">Reference proteome</keyword>
<gene>
    <name evidence="4" type="primary">UGT92A1</name>
    <name evidence="4" type="ORF">QJS10_CPB21g00213</name>
</gene>
<evidence type="ECO:0000256" key="2">
    <source>
        <dbReference type="ARBA" id="ARBA00022676"/>
    </source>
</evidence>
<name>A0AAV9C5P3_ACOCL</name>
<keyword evidence="3" id="KW-0808">Transferase</keyword>
<proteinExistence type="inferred from homology"/>
<evidence type="ECO:0000256" key="1">
    <source>
        <dbReference type="ARBA" id="ARBA00009995"/>
    </source>
</evidence>
<evidence type="ECO:0000256" key="3">
    <source>
        <dbReference type="ARBA" id="ARBA00022679"/>
    </source>
</evidence>
<dbReference type="EMBL" id="JAUJYO010000021">
    <property type="protein sequence ID" value="KAK1284428.1"/>
    <property type="molecule type" value="Genomic_DNA"/>
</dbReference>
<dbReference type="PANTHER" id="PTHR48047">
    <property type="entry name" value="GLYCOSYLTRANSFERASE"/>
    <property type="match status" value="1"/>
</dbReference>
<accession>A0AAV9C5P3</accession>
<comment type="caution">
    <text evidence="4">The sequence shown here is derived from an EMBL/GenBank/DDBJ whole genome shotgun (WGS) entry which is preliminary data.</text>
</comment>
<dbReference type="GO" id="GO:0035251">
    <property type="term" value="F:UDP-glucosyltransferase activity"/>
    <property type="evidence" value="ECO:0007669"/>
    <property type="project" value="TreeGrafter"/>
</dbReference>
<sequence length="460" mass="50960">MGITKNVILFPFMAQGHLIPFMQLAQLIDHRKGYSVTVVNTPSNIRTLRASLPSTSSVHLVDLTSPGGPENTDAITHDEFYSFIQSIELSIRPSFRRLVSDAIAADPENPPCIISDVVLGWTVEVAEELGVFHAFFLPIGAYGSAVFHSLWTQRPYAWTDSDELVLPNRPNIRVHRTQISPMLLHGDDDDPGFKNFRRQMILSSKSSGILINTAKEFESVGVEFMEVQTGTPIWPIGPITRCVTNSPSSGNACIEWLDQHAPASVLYISFGSENAISAPQMMELAMGLEASETGFIWVVRPPVGFDFKGEFRAEEWLPKGFEERMREKNRGILIRGWAPQLEILSHASTGGVLCQCGWNSVLESLSNGLAMIGWPLWAEQYFTCKMLVEEVGVCVEVARGNESVVERGHVERIVRSVMDGGKGREMRRKAREIGKVLREAVGEGGASVRAMDEFLVKAVE</sequence>
<dbReference type="Pfam" id="PF00201">
    <property type="entry name" value="UDPGT"/>
    <property type="match status" value="1"/>
</dbReference>
<dbReference type="CDD" id="cd03784">
    <property type="entry name" value="GT1_Gtf-like"/>
    <property type="match status" value="1"/>
</dbReference>
<dbReference type="Gene3D" id="3.40.50.2000">
    <property type="entry name" value="Glycogen Phosphorylase B"/>
    <property type="match status" value="2"/>
</dbReference>
<reference evidence="4" key="2">
    <citation type="submission" date="2023-06" db="EMBL/GenBank/DDBJ databases">
        <authorList>
            <person name="Ma L."/>
            <person name="Liu K.-W."/>
            <person name="Li Z."/>
            <person name="Hsiao Y.-Y."/>
            <person name="Qi Y."/>
            <person name="Fu T."/>
            <person name="Tang G."/>
            <person name="Zhang D."/>
            <person name="Sun W.-H."/>
            <person name="Liu D.-K."/>
            <person name="Li Y."/>
            <person name="Chen G.-Z."/>
            <person name="Liu X.-D."/>
            <person name="Liao X.-Y."/>
            <person name="Jiang Y.-T."/>
            <person name="Yu X."/>
            <person name="Hao Y."/>
            <person name="Huang J."/>
            <person name="Zhao X.-W."/>
            <person name="Ke S."/>
            <person name="Chen Y.-Y."/>
            <person name="Wu W.-L."/>
            <person name="Hsu J.-L."/>
            <person name="Lin Y.-F."/>
            <person name="Huang M.-D."/>
            <person name="Li C.-Y."/>
            <person name="Huang L."/>
            <person name="Wang Z.-W."/>
            <person name="Zhao X."/>
            <person name="Zhong W.-Y."/>
            <person name="Peng D.-H."/>
            <person name="Ahmad S."/>
            <person name="Lan S."/>
            <person name="Zhang J.-S."/>
            <person name="Tsai W.-C."/>
            <person name="Van De Peer Y."/>
            <person name="Liu Z.-J."/>
        </authorList>
    </citation>
    <scope>NUCLEOTIDE SEQUENCE</scope>
    <source>
        <strain evidence="4">CP</strain>
        <tissue evidence="4">Leaves</tissue>
    </source>
</reference>
<dbReference type="PANTHER" id="PTHR48047:SF61">
    <property type="entry name" value="OS04G0273600 PROTEIN"/>
    <property type="match status" value="1"/>
</dbReference>
<organism evidence="4 5">
    <name type="scientific">Acorus calamus</name>
    <name type="common">Sweet flag</name>
    <dbReference type="NCBI Taxonomy" id="4465"/>
    <lineage>
        <taxon>Eukaryota</taxon>
        <taxon>Viridiplantae</taxon>
        <taxon>Streptophyta</taxon>
        <taxon>Embryophyta</taxon>
        <taxon>Tracheophyta</taxon>
        <taxon>Spermatophyta</taxon>
        <taxon>Magnoliopsida</taxon>
        <taxon>Liliopsida</taxon>
        <taxon>Acoraceae</taxon>
        <taxon>Acorus</taxon>
    </lineage>
</organism>
<evidence type="ECO:0000313" key="4">
    <source>
        <dbReference type="EMBL" id="KAK1284428.1"/>
    </source>
</evidence>
<evidence type="ECO:0000313" key="5">
    <source>
        <dbReference type="Proteomes" id="UP001180020"/>
    </source>
</evidence>
<dbReference type="FunFam" id="3.40.50.2000:FF:000103">
    <property type="entry name" value="Glycosyltransferase"/>
    <property type="match status" value="1"/>
</dbReference>
<reference evidence="4" key="1">
    <citation type="journal article" date="2023" name="Nat. Commun.">
        <title>Diploid and tetraploid genomes of Acorus and the evolution of monocots.</title>
        <authorList>
            <person name="Ma L."/>
            <person name="Liu K.W."/>
            <person name="Li Z."/>
            <person name="Hsiao Y.Y."/>
            <person name="Qi Y."/>
            <person name="Fu T."/>
            <person name="Tang G.D."/>
            <person name="Zhang D."/>
            <person name="Sun W.H."/>
            <person name="Liu D.K."/>
            <person name="Li Y."/>
            <person name="Chen G.Z."/>
            <person name="Liu X.D."/>
            <person name="Liao X.Y."/>
            <person name="Jiang Y.T."/>
            <person name="Yu X."/>
            <person name="Hao Y."/>
            <person name="Huang J."/>
            <person name="Zhao X.W."/>
            <person name="Ke S."/>
            <person name="Chen Y.Y."/>
            <person name="Wu W.L."/>
            <person name="Hsu J.L."/>
            <person name="Lin Y.F."/>
            <person name="Huang M.D."/>
            <person name="Li C.Y."/>
            <person name="Huang L."/>
            <person name="Wang Z.W."/>
            <person name="Zhao X."/>
            <person name="Zhong W.Y."/>
            <person name="Peng D.H."/>
            <person name="Ahmad S."/>
            <person name="Lan S."/>
            <person name="Zhang J.S."/>
            <person name="Tsai W.C."/>
            <person name="Van de Peer Y."/>
            <person name="Liu Z.J."/>
        </authorList>
    </citation>
    <scope>NUCLEOTIDE SEQUENCE</scope>
    <source>
        <strain evidence="4">CP</strain>
    </source>
</reference>
<protein>
    <submittedName>
        <fullName evidence="4">UDP-glycosyltransferase 92A1</fullName>
    </submittedName>
</protein>
<dbReference type="AlphaFoldDB" id="A0AAV9C5P3"/>
<dbReference type="InterPro" id="IPR002213">
    <property type="entry name" value="UDP_glucos_trans"/>
</dbReference>